<evidence type="ECO:0000313" key="1">
    <source>
        <dbReference type="EMBL" id="SDK53121.1"/>
    </source>
</evidence>
<dbReference type="AlphaFoldDB" id="A0A1G9CN51"/>
<reference evidence="2" key="1">
    <citation type="submission" date="2016-10" db="EMBL/GenBank/DDBJ databases">
        <authorList>
            <person name="Varghese N."/>
            <person name="Submissions S."/>
        </authorList>
    </citation>
    <scope>NUCLEOTIDE SEQUENCE [LARGE SCALE GENOMIC DNA]</scope>
    <source>
        <strain evidence="2">CGMCC 4.3147</strain>
    </source>
</reference>
<dbReference type="STRING" id="380244.SAMN05216298_0431"/>
<evidence type="ECO:0008006" key="3">
    <source>
        <dbReference type="Google" id="ProtNLM"/>
    </source>
</evidence>
<sequence>MDLTTPPRPFDLLGDFPELSAYARPAVRLHPRRGEPTVAQSSIGGPLLWPADEAWPLCYLDHDDTSIEPYDAALRLRHQEGKIEGMRGRTGYLDFTAQMEHRRTLASSLVDAAGIAYGADEPRPLIPVAQMYSCDVPGLPFTDRFDLLQILWCPRDHVNTRNLAPHCPAFQVRWSRADPTAALVTDPPEPDLCNGEYLPAPCILYPEVVTEYPDMRNLPEPLEHALRGWHRDEDEDEEEWSTAYSFDTALAPGWKAMGHGMYWGIIDPFPVVCECGAEQLPLFTADSSEFDGGTGSWRPVEEAGSGGLLQNPVGVTIGRAYTLQLYFCPESETHPCRSVMS</sequence>
<gene>
    <name evidence="1" type="ORF">SAMN05216298_0431</name>
</gene>
<dbReference type="Gene3D" id="2.30.320.10">
    <property type="entry name" value="YwqG-like"/>
    <property type="match status" value="1"/>
</dbReference>
<accession>A0A1G9CN51</accession>
<proteinExistence type="predicted"/>
<dbReference type="RefSeq" id="WP_091041960.1">
    <property type="nucleotide sequence ID" value="NZ_FNGF01000001.1"/>
</dbReference>
<organism evidence="1 2">
    <name type="scientific">Glycomyces sambucus</name>
    <dbReference type="NCBI Taxonomy" id="380244"/>
    <lineage>
        <taxon>Bacteria</taxon>
        <taxon>Bacillati</taxon>
        <taxon>Actinomycetota</taxon>
        <taxon>Actinomycetes</taxon>
        <taxon>Glycomycetales</taxon>
        <taxon>Glycomycetaceae</taxon>
        <taxon>Glycomyces</taxon>
    </lineage>
</organism>
<name>A0A1G9CN51_9ACTN</name>
<dbReference type="OrthoDB" id="4332009at2"/>
<keyword evidence="2" id="KW-1185">Reference proteome</keyword>
<protein>
    <recommendedName>
        <fullName evidence="3">DUF1963 domain-containing protein</fullName>
    </recommendedName>
</protein>
<dbReference type="Proteomes" id="UP000198662">
    <property type="component" value="Unassembled WGS sequence"/>
</dbReference>
<evidence type="ECO:0000313" key="2">
    <source>
        <dbReference type="Proteomes" id="UP000198662"/>
    </source>
</evidence>
<dbReference type="EMBL" id="FNGF01000001">
    <property type="protein sequence ID" value="SDK53121.1"/>
    <property type="molecule type" value="Genomic_DNA"/>
</dbReference>